<accession>A0AA38CNM9</accession>
<name>A0AA38CNM9_TAXCH</name>
<comment type="caution">
    <text evidence="1">The sequence shown here is derived from an EMBL/GenBank/DDBJ whole genome shotgun (WGS) entry which is preliminary data.</text>
</comment>
<feature type="non-terminal residue" evidence="1">
    <location>
        <position position="67"/>
    </location>
</feature>
<proteinExistence type="predicted"/>
<reference evidence="1 2" key="1">
    <citation type="journal article" date="2021" name="Nat. Plants">
        <title>The Taxus genome provides insights into paclitaxel biosynthesis.</title>
        <authorList>
            <person name="Xiong X."/>
            <person name="Gou J."/>
            <person name="Liao Q."/>
            <person name="Li Y."/>
            <person name="Zhou Q."/>
            <person name="Bi G."/>
            <person name="Li C."/>
            <person name="Du R."/>
            <person name="Wang X."/>
            <person name="Sun T."/>
            <person name="Guo L."/>
            <person name="Liang H."/>
            <person name="Lu P."/>
            <person name="Wu Y."/>
            <person name="Zhang Z."/>
            <person name="Ro D.K."/>
            <person name="Shang Y."/>
            <person name="Huang S."/>
            <person name="Yan J."/>
        </authorList>
    </citation>
    <scope>NUCLEOTIDE SEQUENCE [LARGE SCALE GENOMIC DNA]</scope>
    <source>
        <strain evidence="1">Ta-2019</strain>
    </source>
</reference>
<feature type="non-terminal residue" evidence="1">
    <location>
        <position position="1"/>
    </location>
</feature>
<keyword evidence="2" id="KW-1185">Reference proteome</keyword>
<protein>
    <submittedName>
        <fullName evidence="1">Uncharacterized protein</fullName>
    </submittedName>
</protein>
<dbReference type="EMBL" id="JAHRHJ020000010">
    <property type="protein sequence ID" value="KAH9299834.1"/>
    <property type="molecule type" value="Genomic_DNA"/>
</dbReference>
<dbReference type="Proteomes" id="UP000824469">
    <property type="component" value="Unassembled WGS sequence"/>
</dbReference>
<gene>
    <name evidence="1" type="ORF">KI387_031516</name>
</gene>
<dbReference type="AlphaFoldDB" id="A0AA38CNM9"/>
<evidence type="ECO:0000313" key="1">
    <source>
        <dbReference type="EMBL" id="KAH9299834.1"/>
    </source>
</evidence>
<sequence length="67" mass="7642">SCVSRRLKKTPQARHITIKPIVMSDEQVRNALVKVSTEVARKNMDKAATIRALREEIKTKDVEIARL</sequence>
<evidence type="ECO:0000313" key="2">
    <source>
        <dbReference type="Proteomes" id="UP000824469"/>
    </source>
</evidence>
<organism evidence="1 2">
    <name type="scientific">Taxus chinensis</name>
    <name type="common">Chinese yew</name>
    <name type="synonym">Taxus wallichiana var. chinensis</name>
    <dbReference type="NCBI Taxonomy" id="29808"/>
    <lineage>
        <taxon>Eukaryota</taxon>
        <taxon>Viridiplantae</taxon>
        <taxon>Streptophyta</taxon>
        <taxon>Embryophyta</taxon>
        <taxon>Tracheophyta</taxon>
        <taxon>Spermatophyta</taxon>
        <taxon>Pinopsida</taxon>
        <taxon>Pinidae</taxon>
        <taxon>Conifers II</taxon>
        <taxon>Cupressales</taxon>
        <taxon>Taxaceae</taxon>
        <taxon>Taxus</taxon>
    </lineage>
</organism>